<feature type="region of interest" description="Disordered" evidence="1">
    <location>
        <begin position="1"/>
        <end position="48"/>
    </location>
</feature>
<dbReference type="EMBL" id="JARBDR010000246">
    <property type="protein sequence ID" value="KAJ8317174.1"/>
    <property type="molecule type" value="Genomic_DNA"/>
</dbReference>
<feature type="compositionally biased region" description="Basic and acidic residues" evidence="1">
    <location>
        <begin position="1017"/>
        <end position="1026"/>
    </location>
</feature>
<accession>A0ABQ9FIS8</accession>
<dbReference type="PANTHER" id="PTHR15109:SF4">
    <property type="entry name" value="FAM193 C-TERMINAL DOMAIN-CONTAINING PROTEIN"/>
    <property type="match status" value="1"/>
</dbReference>
<organism evidence="2 3">
    <name type="scientific">Tegillarca granosa</name>
    <name type="common">Malaysian cockle</name>
    <name type="synonym">Anadara granosa</name>
    <dbReference type="NCBI Taxonomy" id="220873"/>
    <lineage>
        <taxon>Eukaryota</taxon>
        <taxon>Metazoa</taxon>
        <taxon>Spiralia</taxon>
        <taxon>Lophotrochozoa</taxon>
        <taxon>Mollusca</taxon>
        <taxon>Bivalvia</taxon>
        <taxon>Autobranchia</taxon>
        <taxon>Pteriomorphia</taxon>
        <taxon>Arcoida</taxon>
        <taxon>Arcoidea</taxon>
        <taxon>Arcidae</taxon>
        <taxon>Tegillarca</taxon>
    </lineage>
</organism>
<feature type="region of interest" description="Disordered" evidence="1">
    <location>
        <begin position="803"/>
        <end position="826"/>
    </location>
</feature>
<reference evidence="2 3" key="1">
    <citation type="submission" date="2022-12" db="EMBL/GenBank/DDBJ databases">
        <title>Chromosome-level genome of Tegillarca granosa.</title>
        <authorList>
            <person name="Kim J."/>
        </authorList>
    </citation>
    <scope>NUCLEOTIDE SEQUENCE [LARGE SCALE GENOMIC DNA]</scope>
    <source>
        <strain evidence="2">Teg-2019</strain>
        <tissue evidence="2">Adductor muscle</tissue>
    </source>
</reference>
<dbReference type="InterPro" id="IPR029717">
    <property type="entry name" value="FAM193"/>
</dbReference>
<feature type="compositionally biased region" description="Low complexity" evidence="1">
    <location>
        <begin position="744"/>
        <end position="761"/>
    </location>
</feature>
<evidence type="ECO:0000256" key="1">
    <source>
        <dbReference type="SAM" id="MobiDB-lite"/>
    </source>
</evidence>
<sequence length="1069" mass="120156">MSSFDSKKTKRRKSKKSPVVKTPLNQATCQNISSSADTSDSRQREILTPSIDTETLKKLEKLMDAKDDSELPTIMLPRGPNPYLDKERCLLCGCERIDPPEAAVLKTKVGENNQTETNPLSQLPLWVCPDCRKTTDQEMEKKVNIESFMDQDLPPEPATLPFGGLTEDEPVTPDGSLEIETEHERETQELQKCWTELRKLVRTLYGRREEELGPDEDGTVPDDETAKELVTRLCGRDPHQLFLRLESQVREFVIEMKVKLLKQLNSGFKTPPEAKEFISMLLEEYSHLSSVAKKMAEILTELSIAYTEPSIQSSLHLIITQLRLGAASKEAYNEDTYPNLLHRYLKFDDEMSVISVVWRDSQQLIEQYNEEQAALKLKQKMLKEDWEFFKAQRKILEQQVAKNSKSHVSHSFEAQFTETMRLMLQGSKPAPEECHCPRCPCDECTITHMITCGIINPEALEASNSSGHVNFLHDPNRYRIDVSPPSMSSTTSSSGSSSPIMLKSEDNQCQCYVCLRQRGKTISTSLPQHVPPVTSRPGELHLYPHIHGSAGLHGMARTHVRPLLQPQLYDLHMPIRQPKPIMQGKGQLKLGFDSPEGIHEHFYHAYGEWDNTYDPRVLLPKYGGDLGSELLPPPPLSSNFTTNFLTEPFSISTPIGSDNCTVSTTSTPVTNNVSEESSVENSHDHFIHVSHTNTTTNNNRNISPPCTRPVTLGGNVQQQKLPQEKGHSQHCKRHNSGSHVVKGNTNNSQQSHNHVSNSSSNLPVKVTQEFIQTAARNIREGAKEGMQMIRQFANSLNANVNTHSCNHAPRNSATNHTPHQHQTNCSAEHHANGGICPNAVSLPGSVNNVSVGTSTMCTEPDCEGHCGGEDNCDSVDDSCSEQSSSASTSNQKEGKYCDCCYCEFFGHGNPQVAPTSKNYAEMRDRLRLRLKRKNEQTKQEDFHIEGCNHKSKDPIDTKGLDELIKFINGTEEDKKENADKLLSAKAAKRARQKQRKAEERAKIEAEKLREKLRKERAIAEREKENNRINAEISKGTDNTDANSNKKKKKKKQKDKLEEETSMKDQKAKT</sequence>
<dbReference type="Proteomes" id="UP001217089">
    <property type="component" value="Unassembled WGS sequence"/>
</dbReference>
<feature type="compositionally biased region" description="Basic residues" evidence="1">
    <location>
        <begin position="8"/>
        <end position="18"/>
    </location>
</feature>
<feature type="compositionally biased region" description="Basic and acidic residues" evidence="1">
    <location>
        <begin position="995"/>
        <end position="1005"/>
    </location>
</feature>
<keyword evidence="3" id="KW-1185">Reference proteome</keyword>
<feature type="region of interest" description="Disordered" evidence="1">
    <location>
        <begin position="985"/>
        <end position="1005"/>
    </location>
</feature>
<protein>
    <recommendedName>
        <fullName evidence="4">FAM193 C-terminal domain-containing protein</fullName>
    </recommendedName>
</protein>
<feature type="compositionally biased region" description="Basic and acidic residues" evidence="1">
    <location>
        <begin position="1054"/>
        <end position="1069"/>
    </location>
</feature>
<proteinExistence type="predicted"/>
<evidence type="ECO:0000313" key="2">
    <source>
        <dbReference type="EMBL" id="KAJ8317174.1"/>
    </source>
</evidence>
<feature type="compositionally biased region" description="Basic residues" evidence="1">
    <location>
        <begin position="1044"/>
        <end position="1053"/>
    </location>
</feature>
<feature type="compositionally biased region" description="Low complexity" evidence="1">
    <location>
        <begin position="483"/>
        <end position="499"/>
    </location>
</feature>
<feature type="region of interest" description="Disordered" evidence="1">
    <location>
        <begin position="480"/>
        <end position="500"/>
    </location>
</feature>
<evidence type="ECO:0008006" key="4">
    <source>
        <dbReference type="Google" id="ProtNLM"/>
    </source>
</evidence>
<evidence type="ECO:0000313" key="3">
    <source>
        <dbReference type="Proteomes" id="UP001217089"/>
    </source>
</evidence>
<feature type="region of interest" description="Disordered" evidence="1">
    <location>
        <begin position="692"/>
        <end position="764"/>
    </location>
</feature>
<name>A0ABQ9FIS8_TEGGR</name>
<gene>
    <name evidence="2" type="ORF">KUTeg_005078</name>
</gene>
<feature type="region of interest" description="Disordered" evidence="1">
    <location>
        <begin position="1017"/>
        <end position="1069"/>
    </location>
</feature>
<dbReference type="PANTHER" id="PTHR15109">
    <property type="entry name" value="AGAP004327-PA"/>
    <property type="match status" value="1"/>
</dbReference>
<comment type="caution">
    <text evidence="2">The sequence shown here is derived from an EMBL/GenBank/DDBJ whole genome shotgun (WGS) entry which is preliminary data.</text>
</comment>
<feature type="compositionally biased region" description="Polar residues" evidence="1">
    <location>
        <begin position="24"/>
        <end position="38"/>
    </location>
</feature>